<feature type="domain" description="Endonuclease/exonuclease/phosphatase" evidence="2">
    <location>
        <begin position="122"/>
        <end position="220"/>
    </location>
</feature>
<name>A0A8X6KIY7_TRICU</name>
<evidence type="ECO:0000259" key="2">
    <source>
        <dbReference type="Pfam" id="PF03372"/>
    </source>
</evidence>
<gene>
    <name evidence="3" type="primary">AVEN_49918_1</name>
    <name evidence="3" type="ORF">TNCT_240511</name>
</gene>
<dbReference type="Gene3D" id="3.60.10.10">
    <property type="entry name" value="Endonuclease/exonuclease/phosphatase"/>
    <property type="match status" value="1"/>
</dbReference>
<proteinExistence type="predicted"/>
<dbReference type="AlphaFoldDB" id="A0A8X6KIY7"/>
<accession>A0A8X6KIY7</accession>
<evidence type="ECO:0000256" key="1">
    <source>
        <dbReference type="SAM" id="MobiDB-lite"/>
    </source>
</evidence>
<comment type="caution">
    <text evidence="3">The sequence shown here is derived from an EMBL/GenBank/DDBJ whole genome shotgun (WGS) entry which is preliminary data.</text>
</comment>
<dbReference type="EMBL" id="BMAO01002019">
    <property type="protein sequence ID" value="GFQ77510.1"/>
    <property type="molecule type" value="Genomic_DNA"/>
</dbReference>
<dbReference type="Pfam" id="PF03372">
    <property type="entry name" value="Exo_endo_phos"/>
    <property type="match status" value="1"/>
</dbReference>
<dbReference type="OrthoDB" id="410155at2759"/>
<protein>
    <recommendedName>
        <fullName evidence="2">Endonuclease/exonuclease/phosphatase domain-containing protein</fullName>
    </recommendedName>
</protein>
<dbReference type="SUPFAM" id="SSF56219">
    <property type="entry name" value="DNase I-like"/>
    <property type="match status" value="1"/>
</dbReference>
<evidence type="ECO:0000313" key="4">
    <source>
        <dbReference type="Proteomes" id="UP000887116"/>
    </source>
</evidence>
<organism evidence="3 4">
    <name type="scientific">Trichonephila clavata</name>
    <name type="common">Joro spider</name>
    <name type="synonym">Nephila clavata</name>
    <dbReference type="NCBI Taxonomy" id="2740835"/>
    <lineage>
        <taxon>Eukaryota</taxon>
        <taxon>Metazoa</taxon>
        <taxon>Ecdysozoa</taxon>
        <taxon>Arthropoda</taxon>
        <taxon>Chelicerata</taxon>
        <taxon>Arachnida</taxon>
        <taxon>Araneae</taxon>
        <taxon>Araneomorphae</taxon>
        <taxon>Entelegynae</taxon>
        <taxon>Araneoidea</taxon>
        <taxon>Nephilidae</taxon>
        <taxon>Trichonephila</taxon>
    </lineage>
</organism>
<sequence>MLPTVAETEYQALLGEIALLTCPIENCKIHTFNPDDQSTKNLANVNANTNENNVKDKSKTAKNSSKNKITDNEEFQLPTRAARIIKEIPIDQVWASRAHSIRSQNEPSIPTLDGDVECPDGVNSRMCELQDFINKYSPDVISLQETWLRPSHTLALANYKVYRNDRQHIRNSSYRCGGTGILIKNSIKHTRIPTPDLEGAEVTMVALNPERGDKTLVISLYVHAQSTLNALSNNLDKFTALGFPRLSSWEILKGSIPPGDAMLIQVEELH</sequence>
<dbReference type="InterPro" id="IPR005135">
    <property type="entry name" value="Endo/exonuclease/phosphatase"/>
</dbReference>
<evidence type="ECO:0000313" key="3">
    <source>
        <dbReference type="EMBL" id="GFQ77510.1"/>
    </source>
</evidence>
<dbReference type="GO" id="GO:0003824">
    <property type="term" value="F:catalytic activity"/>
    <property type="evidence" value="ECO:0007669"/>
    <property type="project" value="InterPro"/>
</dbReference>
<feature type="region of interest" description="Disordered" evidence="1">
    <location>
        <begin position="50"/>
        <end position="69"/>
    </location>
</feature>
<dbReference type="InterPro" id="IPR036691">
    <property type="entry name" value="Endo/exonu/phosph_ase_sf"/>
</dbReference>
<dbReference type="Proteomes" id="UP000887116">
    <property type="component" value="Unassembled WGS sequence"/>
</dbReference>
<reference evidence="3" key="1">
    <citation type="submission" date="2020-07" db="EMBL/GenBank/DDBJ databases">
        <title>Multicomponent nature underlies the extraordinary mechanical properties of spider dragline silk.</title>
        <authorList>
            <person name="Kono N."/>
            <person name="Nakamura H."/>
            <person name="Mori M."/>
            <person name="Yoshida Y."/>
            <person name="Ohtoshi R."/>
            <person name="Malay A.D."/>
            <person name="Moran D.A.P."/>
            <person name="Tomita M."/>
            <person name="Numata K."/>
            <person name="Arakawa K."/>
        </authorList>
    </citation>
    <scope>NUCLEOTIDE SEQUENCE</scope>
</reference>
<keyword evidence="4" id="KW-1185">Reference proteome</keyword>